<gene>
    <name evidence="2" type="ORF">C4N18_09190</name>
</gene>
<protein>
    <recommendedName>
        <fullName evidence="4">TIGR03545 family protein</fullName>
    </recommendedName>
</protein>
<evidence type="ECO:0000313" key="3">
    <source>
        <dbReference type="Proteomes" id="UP000241238"/>
    </source>
</evidence>
<sequence length="570" mass="66351">MKKIVTYLVAGIIILIVGVYAARNIIVKNILEKKLTEINKGKVDIGKVEFSPFKKRIVVRDIEATSQRNSMKNFITVKEFNADYDVYISDKKVLISEAHIINVDFFTDRKTDGNIGMKEKTTLDASQVLVPDDEEKNKEVLVTEIENSYLNSMKLNDLNLENILKSEYEKNNKLLEEKRNYWETRIKEIEKGSEFKSIRENLKKVTTLKNPLDIFKMDREVKNIIESAKILNEQLKDEKEQIRLDLEDMKNSPELKFSVEKSVESFVQNGEIAIKDLDSLVNIYLNEVYEKKIYEIVVKYREVLKEIELRKNEDLQQKDKWEVYVEKIDLTSELYGFSLNGELNNISSRLSKNEDNVTFFLNGEKKDSHGKIDGYFNVNTLEGYINIDISKVDLEELKEFNEYILGGSAGLSQKTVLSRNDIVIKGNLNIHNMNLNAQKITDSLNIKIPLLKDMIIPLLCDVKNGDISYNYNSNTRRVTVKSNLSEKILQVLNDKDGYWKKKIIQDMKQNSEKEIAKYEELLKAKEEEIRKKSEDGLEIQINELSKIEEQINFLKSKNKKDILNELFKRF</sequence>
<organism evidence="2 3">
    <name type="scientific">Fusobacterium varium ATCC 27725</name>
    <dbReference type="NCBI Taxonomy" id="469618"/>
    <lineage>
        <taxon>Bacteria</taxon>
        <taxon>Fusobacteriati</taxon>
        <taxon>Fusobacteriota</taxon>
        <taxon>Fusobacteriia</taxon>
        <taxon>Fusobacteriales</taxon>
        <taxon>Fusobacteriaceae</taxon>
        <taxon>Fusobacterium</taxon>
    </lineage>
</organism>
<keyword evidence="3" id="KW-1185">Reference proteome</keyword>
<keyword evidence="1" id="KW-0175">Coiled coil</keyword>
<evidence type="ECO:0008006" key="4">
    <source>
        <dbReference type="Google" id="ProtNLM"/>
    </source>
</evidence>
<name>A0ABM6U4W4_FUSVA</name>
<dbReference type="GeneID" id="77468167"/>
<dbReference type="Proteomes" id="UP000241238">
    <property type="component" value="Chromosome"/>
</dbReference>
<accession>A0ABM6U4W4</accession>
<evidence type="ECO:0000256" key="1">
    <source>
        <dbReference type="SAM" id="Coils"/>
    </source>
</evidence>
<feature type="coiled-coil region" evidence="1">
    <location>
        <begin position="221"/>
        <end position="252"/>
    </location>
</feature>
<dbReference type="EMBL" id="CP028103">
    <property type="protein sequence ID" value="AVQ31384.1"/>
    <property type="molecule type" value="Genomic_DNA"/>
</dbReference>
<evidence type="ECO:0000313" key="2">
    <source>
        <dbReference type="EMBL" id="AVQ31384.1"/>
    </source>
</evidence>
<feature type="coiled-coil region" evidence="1">
    <location>
        <begin position="501"/>
        <end position="557"/>
    </location>
</feature>
<reference evidence="3" key="1">
    <citation type="journal article" date="2018" name="MSphere">
        <title>Fusobacterium Genomics Using MinION and Illumina Sequencing Enables Genome Completion and Correction.</title>
        <authorList>
            <person name="Todd S.M."/>
            <person name="Settlage R.E."/>
            <person name="Lahmers K.K."/>
            <person name="Slade D.J."/>
        </authorList>
    </citation>
    <scope>NUCLEOTIDE SEQUENCE [LARGE SCALE GENOMIC DNA]</scope>
    <source>
        <strain evidence="3">ATCC 27725</strain>
    </source>
</reference>
<feature type="coiled-coil region" evidence="1">
    <location>
        <begin position="158"/>
        <end position="185"/>
    </location>
</feature>
<dbReference type="RefSeq" id="WP_005947419.1">
    <property type="nucleotide sequence ID" value="NZ_CP028103.1"/>
</dbReference>
<proteinExistence type="predicted"/>